<dbReference type="GO" id="GO:0003723">
    <property type="term" value="F:RNA binding"/>
    <property type="evidence" value="ECO:0007669"/>
    <property type="project" value="UniProtKB-UniRule"/>
</dbReference>
<dbReference type="Gene3D" id="3.30.70.330">
    <property type="match status" value="1"/>
</dbReference>
<proteinExistence type="predicted"/>
<dbReference type="AlphaFoldDB" id="A0AAE0A938"/>
<dbReference type="Pfam" id="PF00076">
    <property type="entry name" value="RRM_1"/>
    <property type="match status" value="1"/>
</dbReference>
<dbReference type="InterPro" id="IPR000504">
    <property type="entry name" value="RRM_dom"/>
</dbReference>
<dbReference type="InterPro" id="IPR035979">
    <property type="entry name" value="RBD_domain_sf"/>
</dbReference>
<dbReference type="PROSITE" id="PS50102">
    <property type="entry name" value="RRM"/>
    <property type="match status" value="1"/>
</dbReference>
<dbReference type="CDD" id="cd00590">
    <property type="entry name" value="RRM_SF"/>
    <property type="match status" value="1"/>
</dbReference>
<dbReference type="SUPFAM" id="SSF54928">
    <property type="entry name" value="RNA-binding domain, RBD"/>
    <property type="match status" value="1"/>
</dbReference>
<protein>
    <recommendedName>
        <fullName evidence="2">RRM domain-containing protein</fullName>
    </recommendedName>
</protein>
<evidence type="ECO:0000313" key="4">
    <source>
        <dbReference type="Proteomes" id="UP001281410"/>
    </source>
</evidence>
<evidence type="ECO:0000313" key="3">
    <source>
        <dbReference type="EMBL" id="KAK3206327.1"/>
    </source>
</evidence>
<accession>A0AAE0A938</accession>
<sequence length="119" mass="14031">MESETTYRERNVEARGYGQSTDFREKLFSIQVDNINLVLDQMGLWSIFKPFGRVRDVYLSPKNTSRRSLYAFVRFETMEEATKVARLSNGMHVYGWPIASKLASFGWNRRRIVEGFRHQ</sequence>
<keyword evidence="1" id="KW-0694">RNA-binding</keyword>
<feature type="domain" description="RRM" evidence="2">
    <location>
        <begin position="28"/>
        <end position="105"/>
    </location>
</feature>
<comment type="caution">
    <text evidence="3">The sequence shown here is derived from an EMBL/GenBank/DDBJ whole genome shotgun (WGS) entry which is preliminary data.</text>
</comment>
<dbReference type="SMART" id="SM00360">
    <property type="entry name" value="RRM"/>
    <property type="match status" value="1"/>
</dbReference>
<dbReference type="EMBL" id="JANJYJ010000006">
    <property type="protein sequence ID" value="KAK3206327.1"/>
    <property type="molecule type" value="Genomic_DNA"/>
</dbReference>
<keyword evidence="4" id="KW-1185">Reference proteome</keyword>
<gene>
    <name evidence="3" type="ORF">Dsin_020373</name>
</gene>
<dbReference type="Proteomes" id="UP001281410">
    <property type="component" value="Unassembled WGS sequence"/>
</dbReference>
<dbReference type="InterPro" id="IPR012677">
    <property type="entry name" value="Nucleotide-bd_a/b_plait_sf"/>
</dbReference>
<evidence type="ECO:0000256" key="1">
    <source>
        <dbReference type="PROSITE-ProRule" id="PRU00176"/>
    </source>
</evidence>
<reference evidence="3" key="1">
    <citation type="journal article" date="2023" name="Plant J.">
        <title>Genome sequences and population genomics provide insights into the demographic history, inbreeding, and mutation load of two 'living fossil' tree species of Dipteronia.</title>
        <authorList>
            <person name="Feng Y."/>
            <person name="Comes H.P."/>
            <person name="Chen J."/>
            <person name="Zhu S."/>
            <person name="Lu R."/>
            <person name="Zhang X."/>
            <person name="Li P."/>
            <person name="Qiu J."/>
            <person name="Olsen K.M."/>
            <person name="Qiu Y."/>
        </authorList>
    </citation>
    <scope>NUCLEOTIDE SEQUENCE</scope>
    <source>
        <strain evidence="3">NBL</strain>
    </source>
</reference>
<evidence type="ECO:0000259" key="2">
    <source>
        <dbReference type="PROSITE" id="PS50102"/>
    </source>
</evidence>
<name>A0AAE0A938_9ROSI</name>
<organism evidence="3 4">
    <name type="scientific">Dipteronia sinensis</name>
    <dbReference type="NCBI Taxonomy" id="43782"/>
    <lineage>
        <taxon>Eukaryota</taxon>
        <taxon>Viridiplantae</taxon>
        <taxon>Streptophyta</taxon>
        <taxon>Embryophyta</taxon>
        <taxon>Tracheophyta</taxon>
        <taxon>Spermatophyta</taxon>
        <taxon>Magnoliopsida</taxon>
        <taxon>eudicotyledons</taxon>
        <taxon>Gunneridae</taxon>
        <taxon>Pentapetalae</taxon>
        <taxon>rosids</taxon>
        <taxon>malvids</taxon>
        <taxon>Sapindales</taxon>
        <taxon>Sapindaceae</taxon>
        <taxon>Hippocastanoideae</taxon>
        <taxon>Acereae</taxon>
        <taxon>Dipteronia</taxon>
    </lineage>
</organism>